<evidence type="ECO:0000256" key="2">
    <source>
        <dbReference type="ARBA" id="ARBA00022692"/>
    </source>
</evidence>
<organism evidence="7 8">
    <name type="scientific">Phialophora macrospora</name>
    <dbReference type="NCBI Taxonomy" id="1851006"/>
    <lineage>
        <taxon>Eukaryota</taxon>
        <taxon>Fungi</taxon>
        <taxon>Dikarya</taxon>
        <taxon>Ascomycota</taxon>
        <taxon>Pezizomycotina</taxon>
        <taxon>Eurotiomycetes</taxon>
        <taxon>Chaetothyriomycetidae</taxon>
        <taxon>Chaetothyriales</taxon>
        <taxon>Herpotrichiellaceae</taxon>
        <taxon>Phialophora</taxon>
    </lineage>
</organism>
<feature type="binding site" evidence="5">
    <location>
        <position position="469"/>
    </location>
    <ligand>
        <name>Zn(2+)</name>
        <dbReference type="ChEBI" id="CHEBI:29105"/>
    </ligand>
</feature>
<evidence type="ECO:0008006" key="9">
    <source>
        <dbReference type="Google" id="ProtNLM"/>
    </source>
</evidence>
<keyword evidence="5" id="KW-0862">Zinc</keyword>
<name>A0A0D2D3K7_9EURO</name>
<dbReference type="STRING" id="5601.A0A0D2D3K7"/>
<evidence type="ECO:0000256" key="3">
    <source>
        <dbReference type="ARBA" id="ARBA00022989"/>
    </source>
</evidence>
<sequence>MGIAVQPDKMPCATQTVTFESTSTSRESSPSGIDERTSLLRRGRRHSYNAIPRRRQSSICSADAVFVRVDLFLSELRNRLDRLEKYRQESLTNFDAQLERAYQTLRDVRDTCAPSISGELLWGAARQRALILVDTLETRYNDIMPSREGLEHKAQEGMRLMESYLAELESRMHETKNQLLETGWKKVDDSLTATREMFEDGIDKALRAKDLLAESVSHALTRAAETRLIHYEDLPVPWRNNPHILKGYRFHKTPVECLGSIFHAHNEMVNIWSHGIGLIVVLAVAFYFYPSSAAFPLSSKMDVLVAACFFAAACKCLICSTMWHTMNSISDKCLYDRFACVDYTGISLLVAASILSTEWTAFYCEPVSRTIYMTLTTVLGLAGAILPWRESFNRADMAWFRVTFFVTLAVTGFAPVLQLNYTRGPEWTFYFYAPITKSMMVYFTGALIYASQVPEKWWPGAFDYVGCSHNIWHVAVVFGIIFHYTAMQEFFQGAFQRASDGCCLG</sequence>
<dbReference type="EMBL" id="KN846956">
    <property type="protein sequence ID" value="KIW72086.1"/>
    <property type="molecule type" value="Genomic_DNA"/>
</dbReference>
<keyword evidence="4 6" id="KW-0472">Membrane</keyword>
<dbReference type="HOGENOM" id="CLU_029962_0_0_1"/>
<evidence type="ECO:0000256" key="1">
    <source>
        <dbReference type="ARBA" id="ARBA00004141"/>
    </source>
</evidence>
<dbReference type="InterPro" id="IPR004254">
    <property type="entry name" value="AdipoR/HlyIII-related"/>
</dbReference>
<proteinExistence type="predicted"/>
<reference evidence="7 8" key="1">
    <citation type="submission" date="2015-01" db="EMBL/GenBank/DDBJ databases">
        <title>The Genome Sequence of Capronia semiimmersa CBS27337.</title>
        <authorList>
            <consortium name="The Broad Institute Genomics Platform"/>
            <person name="Cuomo C."/>
            <person name="de Hoog S."/>
            <person name="Gorbushina A."/>
            <person name="Stielow B."/>
            <person name="Teixiera M."/>
            <person name="Abouelleil A."/>
            <person name="Chapman S.B."/>
            <person name="Priest M."/>
            <person name="Young S.K."/>
            <person name="Wortman J."/>
            <person name="Nusbaum C."/>
            <person name="Birren B."/>
        </authorList>
    </citation>
    <scope>NUCLEOTIDE SEQUENCE [LARGE SCALE GENOMIC DNA]</scope>
    <source>
        <strain evidence="7 8">CBS 27337</strain>
    </source>
</reference>
<evidence type="ECO:0000313" key="8">
    <source>
        <dbReference type="Proteomes" id="UP000054266"/>
    </source>
</evidence>
<dbReference type="PANTHER" id="PTHR20855">
    <property type="entry name" value="ADIPOR/PROGESTIN RECEPTOR-RELATED"/>
    <property type="match status" value="1"/>
</dbReference>
<dbReference type="GO" id="GO:0038023">
    <property type="term" value="F:signaling receptor activity"/>
    <property type="evidence" value="ECO:0007669"/>
    <property type="project" value="TreeGrafter"/>
</dbReference>
<dbReference type="GO" id="GO:0016020">
    <property type="term" value="C:membrane"/>
    <property type="evidence" value="ECO:0007669"/>
    <property type="project" value="UniProtKB-SubCell"/>
</dbReference>
<feature type="transmembrane region" description="Helical" evidence="6">
    <location>
        <begin position="370"/>
        <end position="386"/>
    </location>
</feature>
<dbReference type="Pfam" id="PF03006">
    <property type="entry name" value="HlyIII"/>
    <property type="match status" value="1"/>
</dbReference>
<evidence type="ECO:0000256" key="6">
    <source>
        <dbReference type="SAM" id="Phobius"/>
    </source>
</evidence>
<dbReference type="GO" id="GO:0046872">
    <property type="term" value="F:metal ion binding"/>
    <property type="evidence" value="ECO:0007669"/>
    <property type="project" value="UniProtKB-KW"/>
</dbReference>
<dbReference type="PANTHER" id="PTHR20855:SF97">
    <property type="entry name" value="ADIPOR-LIKE RECEPTOR IZH3-RELATED"/>
    <property type="match status" value="1"/>
</dbReference>
<dbReference type="Proteomes" id="UP000054266">
    <property type="component" value="Unassembled WGS sequence"/>
</dbReference>
<keyword evidence="2 6" id="KW-0812">Transmembrane</keyword>
<dbReference type="AlphaFoldDB" id="A0A0D2D3K7"/>
<accession>A0A0D2D3K7</accession>
<feature type="binding site" evidence="5">
    <location>
        <position position="473"/>
    </location>
    <ligand>
        <name>Zn(2+)</name>
        <dbReference type="ChEBI" id="CHEBI:29105"/>
    </ligand>
</feature>
<keyword evidence="8" id="KW-1185">Reference proteome</keyword>
<feature type="transmembrane region" description="Helical" evidence="6">
    <location>
        <begin position="470"/>
        <end position="487"/>
    </location>
</feature>
<keyword evidence="5" id="KW-0479">Metal-binding</keyword>
<evidence type="ECO:0000256" key="4">
    <source>
        <dbReference type="ARBA" id="ARBA00023136"/>
    </source>
</evidence>
<feature type="transmembrane region" description="Helical" evidence="6">
    <location>
        <begin position="343"/>
        <end position="363"/>
    </location>
</feature>
<gene>
    <name evidence="7" type="ORF">PV04_00307</name>
</gene>
<feature type="transmembrane region" description="Helical" evidence="6">
    <location>
        <begin position="398"/>
        <end position="417"/>
    </location>
</feature>
<keyword evidence="3 6" id="KW-1133">Transmembrane helix</keyword>
<dbReference type="GO" id="GO:0006882">
    <property type="term" value="P:intracellular zinc ion homeostasis"/>
    <property type="evidence" value="ECO:0007669"/>
    <property type="project" value="TreeGrafter"/>
</dbReference>
<feature type="transmembrane region" description="Helical" evidence="6">
    <location>
        <begin position="429"/>
        <end position="450"/>
    </location>
</feature>
<feature type="transmembrane region" description="Helical" evidence="6">
    <location>
        <begin position="271"/>
        <end position="289"/>
    </location>
</feature>
<evidence type="ECO:0000313" key="7">
    <source>
        <dbReference type="EMBL" id="KIW72086.1"/>
    </source>
</evidence>
<evidence type="ECO:0000256" key="5">
    <source>
        <dbReference type="PIRSR" id="PIRSR604254-1"/>
    </source>
</evidence>
<feature type="binding site" evidence="5">
    <location>
        <position position="324"/>
    </location>
    <ligand>
        <name>Zn(2+)</name>
        <dbReference type="ChEBI" id="CHEBI:29105"/>
    </ligand>
</feature>
<protein>
    <recommendedName>
        <fullName evidence="9">IZH family channel protein</fullName>
    </recommendedName>
</protein>
<comment type="subcellular location">
    <subcellularLocation>
        <location evidence="1">Membrane</location>
        <topology evidence="1">Multi-pass membrane protein</topology>
    </subcellularLocation>
</comment>
<feature type="transmembrane region" description="Helical" evidence="6">
    <location>
        <begin position="301"/>
        <end position="323"/>
    </location>
</feature>